<sequence length="121" mass="13276">MLKYFIPGVLLPILLGSCGALDTVKSTAANATKSVQETASNAGKSVKEFSLADLRPNKVNVVEVREEDLQDMPLGKERALAFEQKRKRSFWSFIPGNFEEPTLPEITEGDMDGSLLPPKPL</sequence>
<comment type="caution">
    <text evidence="3">The sequence shown here is derived from an EMBL/GenBank/DDBJ whole genome shotgun (WGS) entry which is preliminary data.</text>
</comment>
<dbReference type="RefSeq" id="WP_386821366.1">
    <property type="nucleotide sequence ID" value="NZ_JBHUIT010000034.1"/>
</dbReference>
<keyword evidence="4" id="KW-1185">Reference proteome</keyword>
<evidence type="ECO:0000256" key="2">
    <source>
        <dbReference type="SAM" id="SignalP"/>
    </source>
</evidence>
<protein>
    <recommendedName>
        <fullName evidence="5">Lipoprotein</fullName>
    </recommendedName>
</protein>
<organism evidence="3 4">
    <name type="scientific">Luteolibacter algae</name>
    <dbReference type="NCBI Taxonomy" id="454151"/>
    <lineage>
        <taxon>Bacteria</taxon>
        <taxon>Pseudomonadati</taxon>
        <taxon>Verrucomicrobiota</taxon>
        <taxon>Verrucomicrobiia</taxon>
        <taxon>Verrucomicrobiales</taxon>
        <taxon>Verrucomicrobiaceae</taxon>
        <taxon>Luteolibacter</taxon>
    </lineage>
</organism>
<evidence type="ECO:0008006" key="5">
    <source>
        <dbReference type="Google" id="ProtNLM"/>
    </source>
</evidence>
<dbReference type="Proteomes" id="UP001597375">
    <property type="component" value="Unassembled WGS sequence"/>
</dbReference>
<evidence type="ECO:0000256" key="1">
    <source>
        <dbReference type="SAM" id="MobiDB-lite"/>
    </source>
</evidence>
<gene>
    <name evidence="3" type="ORF">ACFSSA_14830</name>
</gene>
<name>A0ABW5DDF8_9BACT</name>
<feature type="region of interest" description="Disordered" evidence="1">
    <location>
        <begin position="102"/>
        <end position="121"/>
    </location>
</feature>
<dbReference type="EMBL" id="JBHUIT010000034">
    <property type="protein sequence ID" value="MFD2257954.1"/>
    <property type="molecule type" value="Genomic_DNA"/>
</dbReference>
<dbReference type="PROSITE" id="PS51257">
    <property type="entry name" value="PROKAR_LIPOPROTEIN"/>
    <property type="match status" value="1"/>
</dbReference>
<proteinExistence type="predicted"/>
<accession>A0ABW5DDF8</accession>
<keyword evidence="2" id="KW-0732">Signal</keyword>
<feature type="chain" id="PRO_5046165727" description="Lipoprotein" evidence="2">
    <location>
        <begin position="23"/>
        <end position="121"/>
    </location>
</feature>
<evidence type="ECO:0000313" key="3">
    <source>
        <dbReference type="EMBL" id="MFD2257954.1"/>
    </source>
</evidence>
<reference evidence="4" key="1">
    <citation type="journal article" date="2019" name="Int. J. Syst. Evol. Microbiol.">
        <title>The Global Catalogue of Microorganisms (GCM) 10K type strain sequencing project: providing services to taxonomists for standard genome sequencing and annotation.</title>
        <authorList>
            <consortium name="The Broad Institute Genomics Platform"/>
            <consortium name="The Broad Institute Genome Sequencing Center for Infectious Disease"/>
            <person name="Wu L."/>
            <person name="Ma J."/>
        </authorList>
    </citation>
    <scope>NUCLEOTIDE SEQUENCE [LARGE SCALE GENOMIC DNA]</scope>
    <source>
        <strain evidence="4">CGMCC 4.7106</strain>
    </source>
</reference>
<evidence type="ECO:0000313" key="4">
    <source>
        <dbReference type="Proteomes" id="UP001597375"/>
    </source>
</evidence>
<feature type="signal peptide" evidence="2">
    <location>
        <begin position="1"/>
        <end position="22"/>
    </location>
</feature>